<keyword evidence="4" id="KW-0819">tRNA processing</keyword>
<sequence>MPDAGHRRRPVCDGCRRPLAGCWCACVRHVANRAPLLILQDPGEAHQAKGTAQLLARCLARAELRVGERFEPPAQLGSHVLLYPDTPGDAALADPPPWPTAAPLAPPTLVVLDGTWRRSRRLLYLNPWLQSLPRLALTTPAPSRYVIRCARGETQRSTLEACAMALAQLDGDDLRYAPLWDAMDNFMALQRRLADRRPTAGASPPR</sequence>
<evidence type="ECO:0000313" key="7">
    <source>
        <dbReference type="EMBL" id="OWQ90486.1"/>
    </source>
</evidence>
<dbReference type="SMART" id="SM01144">
    <property type="entry name" value="DTW"/>
    <property type="match status" value="1"/>
</dbReference>
<reference evidence="7 8" key="1">
    <citation type="journal article" date="2008" name="Int. J. Syst. Evol. Microbiol.">
        <title>Description of Roseateles aquatilis sp. nov. and Roseateles terrae sp. nov., in the class Betaproteobacteria, and emended description of the genus Roseateles.</title>
        <authorList>
            <person name="Gomila M."/>
            <person name="Bowien B."/>
            <person name="Falsen E."/>
            <person name="Moore E.R."/>
            <person name="Lalucat J."/>
        </authorList>
    </citation>
    <scope>NUCLEOTIDE SEQUENCE [LARGE SCALE GENOMIC DNA]</scope>
    <source>
        <strain evidence="7 8">CCUG 48205</strain>
    </source>
</reference>
<dbReference type="GO" id="GO:0016432">
    <property type="term" value="F:tRNA-uridine aminocarboxypropyltransferase activity"/>
    <property type="evidence" value="ECO:0007669"/>
    <property type="project" value="UniProtKB-EC"/>
</dbReference>
<comment type="similarity">
    <text evidence="5">Belongs to the TDD superfamily. DTWD2 family.</text>
</comment>
<dbReference type="Pfam" id="PF03942">
    <property type="entry name" value="DTW"/>
    <property type="match status" value="1"/>
</dbReference>
<evidence type="ECO:0000313" key="8">
    <source>
        <dbReference type="Proteomes" id="UP000197468"/>
    </source>
</evidence>
<dbReference type="OrthoDB" id="268835at2"/>
<dbReference type="RefSeq" id="WP_088385507.1">
    <property type="nucleotide sequence ID" value="NZ_NIOF01000005.1"/>
</dbReference>
<proteinExistence type="inferred from homology"/>
<dbReference type="InterPro" id="IPR005636">
    <property type="entry name" value="DTW"/>
</dbReference>
<gene>
    <name evidence="7" type="ORF">CDN99_14165</name>
</gene>
<evidence type="ECO:0000256" key="5">
    <source>
        <dbReference type="ARBA" id="ARBA00034489"/>
    </source>
</evidence>
<comment type="caution">
    <text evidence="7">The sequence shown here is derived from an EMBL/GenBank/DDBJ whole genome shotgun (WGS) entry which is preliminary data.</text>
</comment>
<dbReference type="PANTHER" id="PTHR21392">
    <property type="entry name" value="TRNA-URIDINE AMINOCARBOXYPROPYLTRANSFERASE 2"/>
    <property type="match status" value="1"/>
</dbReference>
<evidence type="ECO:0000256" key="2">
    <source>
        <dbReference type="ARBA" id="ARBA00022679"/>
    </source>
</evidence>
<name>A0A246JE19_9BURK</name>
<keyword evidence="3" id="KW-0949">S-adenosyl-L-methionine</keyword>
<dbReference type="Proteomes" id="UP000197468">
    <property type="component" value="Unassembled WGS sequence"/>
</dbReference>
<dbReference type="EC" id="2.5.1.25" evidence="1"/>
<accession>A0A246JE19</accession>
<organism evidence="7 8">
    <name type="scientific">Roseateles aquatilis</name>
    <dbReference type="NCBI Taxonomy" id="431061"/>
    <lineage>
        <taxon>Bacteria</taxon>
        <taxon>Pseudomonadati</taxon>
        <taxon>Pseudomonadota</taxon>
        <taxon>Betaproteobacteria</taxon>
        <taxon>Burkholderiales</taxon>
        <taxon>Sphaerotilaceae</taxon>
        <taxon>Roseateles</taxon>
    </lineage>
</organism>
<dbReference type="InterPro" id="IPR039262">
    <property type="entry name" value="DTWD2/TAPT"/>
</dbReference>
<dbReference type="EMBL" id="NIOF01000005">
    <property type="protein sequence ID" value="OWQ90486.1"/>
    <property type="molecule type" value="Genomic_DNA"/>
</dbReference>
<protein>
    <recommendedName>
        <fullName evidence="1">tRNA-uridine aminocarboxypropyltransferase</fullName>
        <ecNumber evidence="1">2.5.1.25</ecNumber>
    </recommendedName>
</protein>
<evidence type="ECO:0000259" key="6">
    <source>
        <dbReference type="SMART" id="SM01144"/>
    </source>
</evidence>
<dbReference type="GO" id="GO:0008033">
    <property type="term" value="P:tRNA processing"/>
    <property type="evidence" value="ECO:0007669"/>
    <property type="project" value="UniProtKB-KW"/>
</dbReference>
<evidence type="ECO:0000256" key="4">
    <source>
        <dbReference type="ARBA" id="ARBA00022694"/>
    </source>
</evidence>
<evidence type="ECO:0000256" key="3">
    <source>
        <dbReference type="ARBA" id="ARBA00022691"/>
    </source>
</evidence>
<keyword evidence="8" id="KW-1185">Reference proteome</keyword>
<keyword evidence="2" id="KW-0808">Transferase</keyword>
<dbReference type="AlphaFoldDB" id="A0A246JE19"/>
<evidence type="ECO:0000256" key="1">
    <source>
        <dbReference type="ARBA" id="ARBA00012386"/>
    </source>
</evidence>
<feature type="domain" description="DTW" evidence="6">
    <location>
        <begin position="8"/>
        <end position="195"/>
    </location>
</feature>
<dbReference type="PANTHER" id="PTHR21392:SF0">
    <property type="entry name" value="TRNA-URIDINE AMINOCARBOXYPROPYLTRANSFERASE 2"/>
    <property type="match status" value="1"/>
</dbReference>